<sequence>MNDEILGKLKEIEAKLDQMVTYEEFKQVVTTLETIVEGEVSASKEKVEDKAEAGDMLLKSLLDGLETRINRKFGVIETNQLTIMENINGLLEKLDKKFEQDEIHKEKLNDLLEEIVDKHKTYDDTFRFFDERLRTLDFIIRRKLGEL</sequence>
<reference evidence="1 2" key="1">
    <citation type="submission" date="2020-07" db="EMBL/GenBank/DDBJ databases">
        <authorList>
            <person name="Feng H."/>
        </authorList>
    </citation>
    <scope>NUCLEOTIDE SEQUENCE [LARGE SCALE GENOMIC DNA]</scope>
    <source>
        <strain evidence="2">s-11</strain>
    </source>
</reference>
<accession>A0A7W1XAA0</accession>
<keyword evidence="2" id="KW-1185">Reference proteome</keyword>
<dbReference type="Proteomes" id="UP000530514">
    <property type="component" value="Unassembled WGS sequence"/>
</dbReference>
<evidence type="ECO:0000313" key="1">
    <source>
        <dbReference type="EMBL" id="MBA4542917.1"/>
    </source>
</evidence>
<dbReference type="RefSeq" id="WP_033101891.1">
    <property type="nucleotide sequence ID" value="NZ_JACEIP010000010.1"/>
</dbReference>
<name>A0A7W1XAA0_9BACL</name>
<dbReference type="EMBL" id="JACEIP010000010">
    <property type="protein sequence ID" value="MBA4542917.1"/>
    <property type="molecule type" value="Genomic_DNA"/>
</dbReference>
<evidence type="ECO:0000313" key="2">
    <source>
        <dbReference type="Proteomes" id="UP000530514"/>
    </source>
</evidence>
<protein>
    <submittedName>
        <fullName evidence="1">Uncharacterized protein</fullName>
    </submittedName>
</protein>
<proteinExistence type="predicted"/>
<comment type="caution">
    <text evidence="1">The sequence shown here is derived from an EMBL/GenBank/DDBJ whole genome shotgun (WGS) entry which is preliminary data.</text>
</comment>
<gene>
    <name evidence="1" type="ORF">H1164_08380</name>
</gene>
<organism evidence="1 2">
    <name type="scientific">Thermoactinomyces daqus</name>
    <dbReference type="NCBI Taxonomy" id="1329516"/>
    <lineage>
        <taxon>Bacteria</taxon>
        <taxon>Bacillati</taxon>
        <taxon>Bacillota</taxon>
        <taxon>Bacilli</taxon>
        <taxon>Bacillales</taxon>
        <taxon>Thermoactinomycetaceae</taxon>
        <taxon>Thermoactinomyces</taxon>
    </lineage>
</organism>
<dbReference type="OrthoDB" id="3004827at2"/>
<dbReference type="AlphaFoldDB" id="A0A7W1XAA0"/>